<organism evidence="2 3">
    <name type="scientific">Frateuria terrea</name>
    <dbReference type="NCBI Taxonomy" id="529704"/>
    <lineage>
        <taxon>Bacteria</taxon>
        <taxon>Pseudomonadati</taxon>
        <taxon>Pseudomonadota</taxon>
        <taxon>Gammaproteobacteria</taxon>
        <taxon>Lysobacterales</taxon>
        <taxon>Rhodanobacteraceae</taxon>
        <taxon>Frateuria</taxon>
    </lineage>
</organism>
<dbReference type="Gene3D" id="3.10.180.10">
    <property type="entry name" value="2,3-Dihydroxybiphenyl 1,2-Dioxygenase, domain 1"/>
    <property type="match status" value="1"/>
</dbReference>
<evidence type="ECO:0000313" key="3">
    <source>
        <dbReference type="Proteomes" id="UP000199420"/>
    </source>
</evidence>
<sequence>MTIRLDHIIVPSRDRKAAARLLAEILDVPWSEQAGAGPFCPVYVNDELTLDMGQFGEPFAAQHYCFEVDEARFDAILARLQAKGIAYRSTPLGSVDMQIKSQMGGRGVYWSEPDGHVWEMLTVSYARRPGD</sequence>
<reference evidence="2 3" key="1">
    <citation type="submission" date="2016-10" db="EMBL/GenBank/DDBJ databases">
        <authorList>
            <person name="de Groot N.N."/>
        </authorList>
    </citation>
    <scope>NUCLEOTIDE SEQUENCE [LARGE SCALE GENOMIC DNA]</scope>
    <source>
        <strain evidence="2 3">DSM 26515</strain>
    </source>
</reference>
<proteinExistence type="predicted"/>
<dbReference type="OrthoDB" id="9812656at2"/>
<dbReference type="EMBL" id="FNYC01000010">
    <property type="protein sequence ID" value="SEJ50818.1"/>
    <property type="molecule type" value="Genomic_DNA"/>
</dbReference>
<dbReference type="InterPro" id="IPR029068">
    <property type="entry name" value="Glyas_Bleomycin-R_OHBP_Dase"/>
</dbReference>
<keyword evidence="3" id="KW-1185">Reference proteome</keyword>
<dbReference type="SUPFAM" id="SSF54593">
    <property type="entry name" value="Glyoxalase/Bleomycin resistance protein/Dihydroxybiphenyl dioxygenase"/>
    <property type="match status" value="1"/>
</dbReference>
<accession>A0A1H6ZBV7</accession>
<dbReference type="CDD" id="cd08351">
    <property type="entry name" value="ChaP_like"/>
    <property type="match status" value="1"/>
</dbReference>
<protein>
    <recommendedName>
        <fullName evidence="1">VOC domain-containing protein</fullName>
    </recommendedName>
</protein>
<dbReference type="RefSeq" id="WP_091340336.1">
    <property type="nucleotide sequence ID" value="NZ_FNYC01000010.1"/>
</dbReference>
<name>A0A1H6ZBV7_9GAMM</name>
<dbReference type="Proteomes" id="UP000199420">
    <property type="component" value="Unassembled WGS sequence"/>
</dbReference>
<dbReference type="InterPro" id="IPR037523">
    <property type="entry name" value="VOC_core"/>
</dbReference>
<gene>
    <name evidence="2" type="ORF">SAMN04487997_0039</name>
</gene>
<evidence type="ECO:0000313" key="2">
    <source>
        <dbReference type="EMBL" id="SEJ50818.1"/>
    </source>
</evidence>
<feature type="domain" description="VOC" evidence="1">
    <location>
        <begin position="4"/>
        <end position="123"/>
    </location>
</feature>
<evidence type="ECO:0000259" key="1">
    <source>
        <dbReference type="PROSITE" id="PS51819"/>
    </source>
</evidence>
<dbReference type="STRING" id="529704.SAMN02927913_0039"/>
<dbReference type="AlphaFoldDB" id="A0A1H6ZBV7"/>
<dbReference type="PROSITE" id="PS51819">
    <property type="entry name" value="VOC"/>
    <property type="match status" value="1"/>
</dbReference>